<protein>
    <submittedName>
        <fullName evidence="2">Uncharacterized protein</fullName>
    </submittedName>
</protein>
<organism evidence="2 3">
    <name type="scientific">Actinomortierella ambigua</name>
    <dbReference type="NCBI Taxonomy" id="1343610"/>
    <lineage>
        <taxon>Eukaryota</taxon>
        <taxon>Fungi</taxon>
        <taxon>Fungi incertae sedis</taxon>
        <taxon>Mucoromycota</taxon>
        <taxon>Mortierellomycotina</taxon>
        <taxon>Mortierellomycetes</taxon>
        <taxon>Mortierellales</taxon>
        <taxon>Mortierellaceae</taxon>
        <taxon>Actinomortierella</taxon>
    </lineage>
</organism>
<evidence type="ECO:0000313" key="3">
    <source>
        <dbReference type="Proteomes" id="UP000807716"/>
    </source>
</evidence>
<proteinExistence type="predicted"/>
<feature type="region of interest" description="Disordered" evidence="1">
    <location>
        <begin position="91"/>
        <end position="112"/>
    </location>
</feature>
<evidence type="ECO:0000313" key="2">
    <source>
        <dbReference type="EMBL" id="KAG0253964.1"/>
    </source>
</evidence>
<evidence type="ECO:0000256" key="1">
    <source>
        <dbReference type="SAM" id="MobiDB-lite"/>
    </source>
</evidence>
<dbReference type="EMBL" id="JAAAJB010000547">
    <property type="protein sequence ID" value="KAG0253964.1"/>
    <property type="molecule type" value="Genomic_DNA"/>
</dbReference>
<dbReference type="Proteomes" id="UP000807716">
    <property type="component" value="Unassembled WGS sequence"/>
</dbReference>
<name>A0A9P6U045_9FUNG</name>
<accession>A0A9P6U045</accession>
<dbReference type="AlphaFoldDB" id="A0A9P6U045"/>
<sequence length="264" mass="29490">MATVTSRFDSHPSQSASTLHDSIVATTSTDDNPWIATYSKGLCSLYPREDDGCFDVLLATQQQQSNVYARQNPHPYATPDKHQTRPDLLRQRTAPATTSSSSSSYSPSYLRRAETEQLPHPLVAQSTETQTTTNVTYATNTQRHSFTLESFLSESTSFPLSPARAIAGWGFNCIDYFTRTRDDDLADEIDDTPSHSQFCDVAAIEGTRVLDDCRPDFAAVCGKRSAALTRKRVLSRSQSQVSMTDDPWLEAIDRLSRWDEVAYR</sequence>
<keyword evidence="3" id="KW-1185">Reference proteome</keyword>
<reference evidence="2" key="1">
    <citation type="journal article" date="2020" name="Fungal Divers.">
        <title>Resolving the Mortierellaceae phylogeny through synthesis of multi-gene phylogenetics and phylogenomics.</title>
        <authorList>
            <person name="Vandepol N."/>
            <person name="Liber J."/>
            <person name="Desiro A."/>
            <person name="Na H."/>
            <person name="Kennedy M."/>
            <person name="Barry K."/>
            <person name="Grigoriev I.V."/>
            <person name="Miller A.N."/>
            <person name="O'Donnell K."/>
            <person name="Stajich J.E."/>
            <person name="Bonito G."/>
        </authorList>
    </citation>
    <scope>NUCLEOTIDE SEQUENCE</scope>
    <source>
        <strain evidence="2">BC1065</strain>
    </source>
</reference>
<feature type="compositionally biased region" description="Low complexity" evidence="1">
    <location>
        <begin position="94"/>
        <end position="109"/>
    </location>
</feature>
<comment type="caution">
    <text evidence="2">The sequence shown here is derived from an EMBL/GenBank/DDBJ whole genome shotgun (WGS) entry which is preliminary data.</text>
</comment>
<gene>
    <name evidence="2" type="ORF">DFQ27_007110</name>
</gene>
<dbReference type="OrthoDB" id="2434907at2759"/>